<comment type="caution">
    <text evidence="2">The sequence shown here is derived from an EMBL/GenBank/DDBJ whole genome shotgun (WGS) entry which is preliminary data.</text>
</comment>
<dbReference type="RefSeq" id="WP_119926270.1">
    <property type="nucleotide sequence ID" value="NZ_QZEY01000003.1"/>
</dbReference>
<reference evidence="2 3" key="1">
    <citation type="submission" date="2018-09" db="EMBL/GenBank/DDBJ databases">
        <title>YIM 75507 draft genome.</title>
        <authorList>
            <person name="Tang S."/>
            <person name="Feng Y."/>
        </authorList>
    </citation>
    <scope>NUCLEOTIDE SEQUENCE [LARGE SCALE GENOMIC DNA]</scope>
    <source>
        <strain evidence="2 3">YIM 75507</strain>
    </source>
</reference>
<sequence>MDVSPEELRTAAFKKSPYSGSSGGSCVEVAQLSEGRRLVRDSKQKGAGPVLAFTSEEWNVFLRGIRGGEFD</sequence>
<protein>
    <submittedName>
        <fullName evidence="2">DUF397 domain-containing protein</fullName>
    </submittedName>
</protein>
<evidence type="ECO:0000313" key="2">
    <source>
        <dbReference type="EMBL" id="RJL33311.1"/>
    </source>
</evidence>
<name>A0A3A4B5H8_9ACTN</name>
<dbReference type="Pfam" id="PF04149">
    <property type="entry name" value="DUF397"/>
    <property type="match status" value="1"/>
</dbReference>
<keyword evidence="3" id="KW-1185">Reference proteome</keyword>
<accession>A0A3A4B5H8</accession>
<dbReference type="OrthoDB" id="4299240at2"/>
<dbReference type="InterPro" id="IPR007278">
    <property type="entry name" value="DUF397"/>
</dbReference>
<feature type="domain" description="DUF397" evidence="1">
    <location>
        <begin position="12"/>
        <end position="66"/>
    </location>
</feature>
<evidence type="ECO:0000259" key="1">
    <source>
        <dbReference type="Pfam" id="PF04149"/>
    </source>
</evidence>
<proteinExistence type="predicted"/>
<gene>
    <name evidence="2" type="ORF">D5H75_10915</name>
</gene>
<organism evidence="2 3">
    <name type="scientific">Bailinhaonella thermotolerans</name>
    <dbReference type="NCBI Taxonomy" id="1070861"/>
    <lineage>
        <taxon>Bacteria</taxon>
        <taxon>Bacillati</taxon>
        <taxon>Actinomycetota</taxon>
        <taxon>Actinomycetes</taxon>
        <taxon>Streptosporangiales</taxon>
        <taxon>Streptosporangiaceae</taxon>
        <taxon>Bailinhaonella</taxon>
    </lineage>
</organism>
<dbReference type="AlphaFoldDB" id="A0A3A4B5H8"/>
<dbReference type="EMBL" id="QZEY01000003">
    <property type="protein sequence ID" value="RJL33311.1"/>
    <property type="molecule type" value="Genomic_DNA"/>
</dbReference>
<evidence type="ECO:0000313" key="3">
    <source>
        <dbReference type="Proteomes" id="UP000265768"/>
    </source>
</evidence>
<dbReference type="Proteomes" id="UP000265768">
    <property type="component" value="Unassembled WGS sequence"/>
</dbReference>